<evidence type="ECO:0000259" key="10">
    <source>
        <dbReference type="PROSITE" id="PS50885"/>
    </source>
</evidence>
<dbReference type="Gene3D" id="1.10.8.500">
    <property type="entry name" value="HAMP domain in histidine kinase"/>
    <property type="match status" value="1"/>
</dbReference>
<keyword evidence="2" id="KW-0997">Cell inner membrane</keyword>
<evidence type="ECO:0000313" key="12">
    <source>
        <dbReference type="Proteomes" id="UP000433101"/>
    </source>
</evidence>
<dbReference type="SUPFAM" id="SSF58104">
    <property type="entry name" value="Methyl-accepting chemotaxis protein (MCP) signaling domain"/>
    <property type="match status" value="1"/>
</dbReference>
<feature type="domain" description="HAMP" evidence="10">
    <location>
        <begin position="278"/>
        <end position="331"/>
    </location>
</feature>
<dbReference type="SMART" id="SM00304">
    <property type="entry name" value="HAMP"/>
    <property type="match status" value="1"/>
</dbReference>
<dbReference type="InterPro" id="IPR004090">
    <property type="entry name" value="Chemotax_Me-accpt_rcpt"/>
</dbReference>
<keyword evidence="12" id="KW-1185">Reference proteome</keyword>
<evidence type="ECO:0000259" key="9">
    <source>
        <dbReference type="PROSITE" id="PS50192"/>
    </source>
</evidence>
<dbReference type="PROSITE" id="PS50111">
    <property type="entry name" value="CHEMOTAXIS_TRANSDUC_2"/>
    <property type="match status" value="1"/>
</dbReference>
<dbReference type="PANTHER" id="PTHR32089">
    <property type="entry name" value="METHYL-ACCEPTING CHEMOTAXIS PROTEIN MCPB"/>
    <property type="match status" value="1"/>
</dbReference>
<dbReference type="Pfam" id="PF00015">
    <property type="entry name" value="MCPsignal"/>
    <property type="match status" value="1"/>
</dbReference>
<evidence type="ECO:0000313" key="11">
    <source>
        <dbReference type="EMBL" id="MXN63694.1"/>
    </source>
</evidence>
<keyword evidence="3 5" id="KW-0807">Transducer</keyword>
<evidence type="ECO:0000256" key="1">
    <source>
        <dbReference type="ARBA" id="ARBA00004429"/>
    </source>
</evidence>
<dbReference type="GO" id="GO:0006935">
    <property type="term" value="P:chemotaxis"/>
    <property type="evidence" value="ECO:0007669"/>
    <property type="project" value="InterPro"/>
</dbReference>
<feature type="region of interest" description="Disordered" evidence="6">
    <location>
        <begin position="385"/>
        <end position="405"/>
    </location>
</feature>
<feature type="domain" description="Methyl-accepting transducer" evidence="8">
    <location>
        <begin position="357"/>
        <end position="593"/>
    </location>
</feature>
<comment type="subcellular location">
    <subcellularLocation>
        <location evidence="1">Cell inner membrane</location>
        <topology evidence="1">Multi-pass membrane protein</topology>
    </subcellularLocation>
</comment>
<dbReference type="Gene3D" id="1.10.287.950">
    <property type="entry name" value="Methyl-accepting chemotaxis protein"/>
    <property type="match status" value="1"/>
</dbReference>
<dbReference type="GO" id="GO:0007165">
    <property type="term" value="P:signal transduction"/>
    <property type="evidence" value="ECO:0007669"/>
    <property type="project" value="UniProtKB-KW"/>
</dbReference>
<accession>A0A7X3LRE1</accession>
<dbReference type="PROSITE" id="PS50192">
    <property type="entry name" value="T_SNARE"/>
    <property type="match status" value="1"/>
</dbReference>
<feature type="domain" description="T-SNARE coiled-coil homology" evidence="9">
    <location>
        <begin position="523"/>
        <end position="585"/>
    </location>
</feature>
<gene>
    <name evidence="11" type="ORF">GR183_02155</name>
</gene>
<evidence type="ECO:0000256" key="7">
    <source>
        <dbReference type="SAM" id="Phobius"/>
    </source>
</evidence>
<dbReference type="SMART" id="SM00283">
    <property type="entry name" value="MA"/>
    <property type="match status" value="1"/>
</dbReference>
<dbReference type="AlphaFoldDB" id="A0A7X3LRE1"/>
<keyword evidence="7" id="KW-0472">Membrane</keyword>
<proteinExistence type="inferred from homology"/>
<evidence type="ECO:0000256" key="4">
    <source>
        <dbReference type="ARBA" id="ARBA00029447"/>
    </source>
</evidence>
<evidence type="ECO:0000256" key="5">
    <source>
        <dbReference type="PROSITE-ProRule" id="PRU00284"/>
    </source>
</evidence>
<dbReference type="InterPro" id="IPR004089">
    <property type="entry name" value="MCPsignal_dom"/>
</dbReference>
<evidence type="ECO:0000259" key="8">
    <source>
        <dbReference type="PROSITE" id="PS50111"/>
    </source>
</evidence>
<keyword evidence="7" id="KW-0812">Transmembrane</keyword>
<keyword evidence="2" id="KW-1003">Cell membrane</keyword>
<organism evidence="11 12">
    <name type="scientific">Stappia sediminis</name>
    <dbReference type="NCBI Taxonomy" id="2692190"/>
    <lineage>
        <taxon>Bacteria</taxon>
        <taxon>Pseudomonadati</taxon>
        <taxon>Pseudomonadota</taxon>
        <taxon>Alphaproteobacteria</taxon>
        <taxon>Hyphomicrobiales</taxon>
        <taxon>Stappiaceae</taxon>
        <taxon>Stappia</taxon>
    </lineage>
</organism>
<name>A0A7X3LRE1_9HYPH</name>
<evidence type="ECO:0000256" key="2">
    <source>
        <dbReference type="ARBA" id="ARBA00022519"/>
    </source>
</evidence>
<feature type="region of interest" description="Disordered" evidence="6">
    <location>
        <begin position="1"/>
        <end position="27"/>
    </location>
</feature>
<dbReference type="InterPro" id="IPR024478">
    <property type="entry name" value="HlyB_4HB_MCP"/>
</dbReference>
<dbReference type="InterPro" id="IPR003660">
    <property type="entry name" value="HAMP_dom"/>
</dbReference>
<evidence type="ECO:0000256" key="3">
    <source>
        <dbReference type="ARBA" id="ARBA00023224"/>
    </source>
</evidence>
<comment type="caution">
    <text evidence="11">The sequence shown here is derived from an EMBL/GenBank/DDBJ whole genome shotgun (WGS) entry which is preliminary data.</text>
</comment>
<dbReference type="PROSITE" id="PS50885">
    <property type="entry name" value="HAMP"/>
    <property type="match status" value="1"/>
</dbReference>
<dbReference type="PRINTS" id="PR00260">
    <property type="entry name" value="CHEMTRNSDUCR"/>
</dbReference>
<dbReference type="CDD" id="cd06225">
    <property type="entry name" value="HAMP"/>
    <property type="match status" value="1"/>
</dbReference>
<dbReference type="Pfam" id="PF12729">
    <property type="entry name" value="4HB_MCP_1"/>
    <property type="match status" value="1"/>
</dbReference>
<dbReference type="GO" id="GO:0004888">
    <property type="term" value="F:transmembrane signaling receptor activity"/>
    <property type="evidence" value="ECO:0007669"/>
    <property type="project" value="InterPro"/>
</dbReference>
<comment type="similarity">
    <text evidence="4">Belongs to the methyl-accepting chemotaxis (MCP) protein family.</text>
</comment>
<dbReference type="InterPro" id="IPR000727">
    <property type="entry name" value="T_SNARE_dom"/>
</dbReference>
<dbReference type="Proteomes" id="UP000433101">
    <property type="component" value="Unassembled WGS sequence"/>
</dbReference>
<protein>
    <submittedName>
        <fullName evidence="11">HAMP domain-containing protein</fullName>
    </submittedName>
</protein>
<dbReference type="EMBL" id="WUMV01000001">
    <property type="protein sequence ID" value="MXN63694.1"/>
    <property type="molecule type" value="Genomic_DNA"/>
</dbReference>
<dbReference type="PANTHER" id="PTHR32089:SF112">
    <property type="entry name" value="LYSOZYME-LIKE PROTEIN-RELATED"/>
    <property type="match status" value="1"/>
</dbReference>
<keyword evidence="7" id="KW-1133">Transmembrane helix</keyword>
<dbReference type="Pfam" id="PF00672">
    <property type="entry name" value="HAMP"/>
    <property type="match status" value="1"/>
</dbReference>
<dbReference type="GO" id="GO:0005886">
    <property type="term" value="C:plasma membrane"/>
    <property type="evidence" value="ECO:0007669"/>
    <property type="project" value="UniProtKB-SubCell"/>
</dbReference>
<sequence length="627" mass="66966">MHFRRNSIDAGFSGNPTVRTHPEQNNREEKRVLGFHIRKFNQMESDLPETPGLLFAAIANADASKTFRIGGTMTIRFRLYLALGLMSLTVIIIGLISGLALIKTNDSIRTIVADRVVPLEQLKSISDHYAVDIVDMSHKVRSGALTWAQARENLDEALARIDEKWRAYTSTFLTSEEAALVEETEAATKVAQSAIDELRAIFKREDGDALVAFINGKLYQVIDPIGEPVGSLVNLQLSVAQKEAMSANQTSNFSITLIQIIGVLALGLIGFSFHTVARKVLKPLKELEDSMCGLARGNMDTEVPFAGRSDEIGAMAGSVQVFKENGLERLKLERDQAGEQAAREKRARKVDTLINGFAEELEAILANVSKASEDLHMTANSLNETAEKSSANASDVAATASQTTNNVQTVASASDELSVSIREVSERVSSAMRIAGEAKELTSTTDKTVQGLVTAAQKIGTVSSLISDIAEQTNLLALNATIEAARAGEAGKGFAVVATEVKGLASQTANATDEIQTQIQQIQAVSSEAATAIRSVGEIVSRINETAVAAAAAVEEQGAATNEIARNVTEAAEGTSNVSTRITEVSAGFAVTETRAGELLGAAGNLADNSTRLKSLVDRFFEEIRAA</sequence>
<feature type="transmembrane region" description="Helical" evidence="7">
    <location>
        <begin position="253"/>
        <end position="277"/>
    </location>
</feature>
<reference evidence="11 12" key="1">
    <citation type="submission" date="2019-12" db="EMBL/GenBank/DDBJ databases">
        <authorList>
            <person name="Li M."/>
        </authorList>
    </citation>
    <scope>NUCLEOTIDE SEQUENCE [LARGE SCALE GENOMIC DNA]</scope>
    <source>
        <strain evidence="11 12">GBMRC 2046</strain>
    </source>
</reference>
<evidence type="ECO:0000256" key="6">
    <source>
        <dbReference type="SAM" id="MobiDB-lite"/>
    </source>
</evidence>
<feature type="transmembrane region" description="Helical" evidence="7">
    <location>
        <begin position="79"/>
        <end position="102"/>
    </location>
</feature>